<organism evidence="2 3">
    <name type="scientific">Pontiella desulfatans</name>
    <dbReference type="NCBI Taxonomy" id="2750659"/>
    <lineage>
        <taxon>Bacteria</taxon>
        <taxon>Pseudomonadati</taxon>
        <taxon>Kiritimatiellota</taxon>
        <taxon>Kiritimatiellia</taxon>
        <taxon>Kiritimatiellales</taxon>
        <taxon>Pontiellaceae</taxon>
        <taxon>Pontiella</taxon>
    </lineage>
</organism>
<keyword evidence="1" id="KW-1133">Transmembrane helix</keyword>
<keyword evidence="1" id="KW-0812">Transmembrane</keyword>
<dbReference type="Proteomes" id="UP000366872">
    <property type="component" value="Unassembled WGS sequence"/>
</dbReference>
<gene>
    <name evidence="2" type="ORF">PDESU_06063</name>
</gene>
<evidence type="ECO:0000313" key="3">
    <source>
        <dbReference type="Proteomes" id="UP000366872"/>
    </source>
</evidence>
<keyword evidence="1" id="KW-0472">Membrane</keyword>
<sequence>MLLVKVIVGVYYMINGNVYILIGGRIMSWLWMSGGIFPESGNALLS</sequence>
<reference evidence="2 3" key="1">
    <citation type="submission" date="2019-04" db="EMBL/GenBank/DDBJ databases">
        <authorList>
            <person name="Van Vliet M D."/>
        </authorList>
    </citation>
    <scope>NUCLEOTIDE SEQUENCE [LARGE SCALE GENOMIC DNA]</scope>
    <source>
        <strain evidence="2 3">F1</strain>
    </source>
</reference>
<evidence type="ECO:0000256" key="1">
    <source>
        <dbReference type="SAM" id="Phobius"/>
    </source>
</evidence>
<protein>
    <submittedName>
        <fullName evidence="2">Uncharacterized protein</fullName>
    </submittedName>
</protein>
<dbReference type="AlphaFoldDB" id="A0A6C2UD34"/>
<keyword evidence="3" id="KW-1185">Reference proteome</keyword>
<feature type="transmembrane region" description="Helical" evidence="1">
    <location>
        <begin position="6"/>
        <end position="22"/>
    </location>
</feature>
<dbReference type="EMBL" id="CAAHFG010000004">
    <property type="protein sequence ID" value="VGO17467.1"/>
    <property type="molecule type" value="Genomic_DNA"/>
</dbReference>
<proteinExistence type="predicted"/>
<evidence type="ECO:0000313" key="2">
    <source>
        <dbReference type="EMBL" id="VGO17467.1"/>
    </source>
</evidence>
<name>A0A6C2UD34_PONDE</name>
<accession>A0A6C2UD34</accession>